<dbReference type="GeneID" id="63855559"/>
<dbReference type="EMBL" id="ML976615">
    <property type="protein sequence ID" value="KAF1849557.1"/>
    <property type="molecule type" value="Genomic_DNA"/>
</dbReference>
<comment type="caution">
    <text evidence="1">The sequence shown here is derived from an EMBL/GenBank/DDBJ whole genome shotgun (WGS) entry which is preliminary data.</text>
</comment>
<dbReference type="AlphaFoldDB" id="A0A9P4GPS1"/>
<proteinExistence type="predicted"/>
<keyword evidence="2" id="KW-1185">Reference proteome</keyword>
<organism evidence="1 2">
    <name type="scientific">Cucurbitaria berberidis CBS 394.84</name>
    <dbReference type="NCBI Taxonomy" id="1168544"/>
    <lineage>
        <taxon>Eukaryota</taxon>
        <taxon>Fungi</taxon>
        <taxon>Dikarya</taxon>
        <taxon>Ascomycota</taxon>
        <taxon>Pezizomycotina</taxon>
        <taxon>Dothideomycetes</taxon>
        <taxon>Pleosporomycetidae</taxon>
        <taxon>Pleosporales</taxon>
        <taxon>Pleosporineae</taxon>
        <taxon>Cucurbitariaceae</taxon>
        <taxon>Cucurbitaria</taxon>
    </lineage>
</organism>
<accession>A0A9P4GPS1</accession>
<reference evidence="1" key="1">
    <citation type="submission" date="2020-01" db="EMBL/GenBank/DDBJ databases">
        <authorList>
            <consortium name="DOE Joint Genome Institute"/>
            <person name="Haridas S."/>
            <person name="Albert R."/>
            <person name="Binder M."/>
            <person name="Bloem J."/>
            <person name="Labutti K."/>
            <person name="Salamov A."/>
            <person name="Andreopoulos B."/>
            <person name="Baker S.E."/>
            <person name="Barry K."/>
            <person name="Bills G."/>
            <person name="Bluhm B.H."/>
            <person name="Cannon C."/>
            <person name="Castanera R."/>
            <person name="Culley D.E."/>
            <person name="Daum C."/>
            <person name="Ezra D."/>
            <person name="Gonzalez J.B."/>
            <person name="Henrissat B."/>
            <person name="Kuo A."/>
            <person name="Liang C."/>
            <person name="Lipzen A."/>
            <person name="Lutzoni F."/>
            <person name="Magnuson J."/>
            <person name="Mondo S."/>
            <person name="Nolan M."/>
            <person name="Ohm R."/>
            <person name="Pangilinan J."/>
            <person name="Park H.-J."/>
            <person name="Ramirez L."/>
            <person name="Alfaro M."/>
            <person name="Sun H."/>
            <person name="Tritt A."/>
            <person name="Yoshinaga Y."/>
            <person name="Zwiers L.-H."/>
            <person name="Turgeon B.G."/>
            <person name="Goodwin S.B."/>
            <person name="Spatafora J.W."/>
            <person name="Crous P.W."/>
            <person name="Grigoriev I.V."/>
        </authorList>
    </citation>
    <scope>NUCLEOTIDE SEQUENCE</scope>
    <source>
        <strain evidence="1">CBS 394.84</strain>
    </source>
</reference>
<dbReference type="PANTHER" id="PTHR42858:SF1">
    <property type="entry name" value="LD15494P"/>
    <property type="match status" value="1"/>
</dbReference>
<dbReference type="OrthoDB" id="7042322at2759"/>
<protein>
    <submittedName>
        <fullName evidence="1">Uncharacterized protein</fullName>
    </submittedName>
</protein>
<gene>
    <name evidence="1" type="ORF">K460DRAFT_429090</name>
</gene>
<dbReference type="Gene3D" id="3.40.640.10">
    <property type="entry name" value="Type I PLP-dependent aspartate aminotransferase-like (Major domain)"/>
    <property type="match status" value="1"/>
</dbReference>
<dbReference type="InterPro" id="IPR015424">
    <property type="entry name" value="PyrdxlP-dep_Trfase"/>
</dbReference>
<dbReference type="Proteomes" id="UP000800039">
    <property type="component" value="Unassembled WGS sequence"/>
</dbReference>
<evidence type="ECO:0000313" key="1">
    <source>
        <dbReference type="EMBL" id="KAF1849557.1"/>
    </source>
</evidence>
<dbReference type="RefSeq" id="XP_040792120.1">
    <property type="nucleotide sequence ID" value="XM_040938305.1"/>
</dbReference>
<dbReference type="SUPFAM" id="SSF53383">
    <property type="entry name" value="PLP-dependent transferases"/>
    <property type="match status" value="1"/>
</dbReference>
<sequence>MVEPCYFLACPIFMDNGFEGMMKGVPEDDEGLELEFLRRGLEALNRDAAFHVPTRKMGDKSREYDALVVIDDVYEVLRLASRIGFNIDRTLDGRLKDDWGNAMRNGSFSKIIALVVGVGWAEATPAFCLGLSQHSRMRCSSWGF</sequence>
<dbReference type="GO" id="GO:0047536">
    <property type="term" value="F:2-aminoadipate transaminase activity"/>
    <property type="evidence" value="ECO:0007669"/>
    <property type="project" value="TreeGrafter"/>
</dbReference>
<dbReference type="PANTHER" id="PTHR42858">
    <property type="entry name" value="AMINOTRANSFERASE"/>
    <property type="match status" value="1"/>
</dbReference>
<name>A0A9P4GPS1_9PLEO</name>
<dbReference type="InterPro" id="IPR015421">
    <property type="entry name" value="PyrdxlP-dep_Trfase_major"/>
</dbReference>
<evidence type="ECO:0000313" key="2">
    <source>
        <dbReference type="Proteomes" id="UP000800039"/>
    </source>
</evidence>